<keyword evidence="3" id="KW-1185">Reference proteome</keyword>
<dbReference type="Proteomes" id="UP001597197">
    <property type="component" value="Unassembled WGS sequence"/>
</dbReference>
<evidence type="ECO:0000313" key="3">
    <source>
        <dbReference type="Proteomes" id="UP001597197"/>
    </source>
</evidence>
<evidence type="ECO:0000256" key="1">
    <source>
        <dbReference type="SAM" id="Phobius"/>
    </source>
</evidence>
<evidence type="ECO:0000313" key="2">
    <source>
        <dbReference type="EMBL" id="MFD1871609.1"/>
    </source>
</evidence>
<sequence length="112" mass="11576">MQATTPAPRFAFGPRNYRLMWIGLAVLAAGFITMMLDGAQYGEGFLGITLGPILLVIGFIIEFAAILVRSNPGEVVPVAPAHPGVAAPITAPTAAAPVVPAPAPAKPAYKRL</sequence>
<feature type="transmembrane region" description="Helical" evidence="1">
    <location>
        <begin position="19"/>
        <end position="39"/>
    </location>
</feature>
<feature type="transmembrane region" description="Helical" evidence="1">
    <location>
        <begin position="45"/>
        <end position="68"/>
    </location>
</feature>
<reference evidence="3" key="1">
    <citation type="journal article" date="2019" name="Int. J. Syst. Evol. Microbiol.">
        <title>The Global Catalogue of Microorganisms (GCM) 10K type strain sequencing project: providing services to taxonomists for standard genome sequencing and annotation.</title>
        <authorList>
            <consortium name="The Broad Institute Genomics Platform"/>
            <consortium name="The Broad Institute Genome Sequencing Center for Infectious Disease"/>
            <person name="Wu L."/>
            <person name="Ma J."/>
        </authorList>
    </citation>
    <scope>NUCLEOTIDE SEQUENCE [LARGE SCALE GENOMIC DNA]</scope>
    <source>
        <strain evidence="3">CGMCC 1.15795</strain>
    </source>
</reference>
<comment type="caution">
    <text evidence="2">The sequence shown here is derived from an EMBL/GenBank/DDBJ whole genome shotgun (WGS) entry which is preliminary data.</text>
</comment>
<proteinExistence type="predicted"/>
<keyword evidence="1" id="KW-0472">Membrane</keyword>
<dbReference type="InterPro" id="IPR021448">
    <property type="entry name" value="DUF3098"/>
</dbReference>
<dbReference type="EMBL" id="JBHUFD010000001">
    <property type="protein sequence ID" value="MFD1871609.1"/>
    <property type="molecule type" value="Genomic_DNA"/>
</dbReference>
<protein>
    <submittedName>
        <fullName evidence="2">DUF3098 domain-containing protein</fullName>
    </submittedName>
</protein>
<gene>
    <name evidence="2" type="ORF">ACFSDX_04180</name>
</gene>
<accession>A0ABW4QQ45</accession>
<keyword evidence="1" id="KW-1133">Transmembrane helix</keyword>
<keyword evidence="1" id="KW-0812">Transmembrane</keyword>
<organism evidence="2 3">
    <name type="scientific">Hymenobacter bucti</name>
    <dbReference type="NCBI Taxonomy" id="1844114"/>
    <lineage>
        <taxon>Bacteria</taxon>
        <taxon>Pseudomonadati</taxon>
        <taxon>Bacteroidota</taxon>
        <taxon>Cytophagia</taxon>
        <taxon>Cytophagales</taxon>
        <taxon>Hymenobacteraceae</taxon>
        <taxon>Hymenobacter</taxon>
    </lineage>
</organism>
<dbReference type="RefSeq" id="WP_382311923.1">
    <property type="nucleotide sequence ID" value="NZ_JBHUFD010000001.1"/>
</dbReference>
<dbReference type="Pfam" id="PF11297">
    <property type="entry name" value="DUF3098"/>
    <property type="match status" value="1"/>
</dbReference>
<name>A0ABW4QQ45_9BACT</name>